<evidence type="ECO:0000256" key="1">
    <source>
        <dbReference type="SAM" id="MobiDB-lite"/>
    </source>
</evidence>
<keyword evidence="3" id="KW-1185">Reference proteome</keyword>
<accession>A0ABQ8EW46</accession>
<feature type="compositionally biased region" description="Polar residues" evidence="1">
    <location>
        <begin position="331"/>
        <end position="342"/>
    </location>
</feature>
<proteinExistence type="predicted"/>
<feature type="region of interest" description="Disordered" evidence="1">
    <location>
        <begin position="173"/>
        <end position="193"/>
    </location>
</feature>
<protein>
    <submittedName>
        <fullName evidence="2">Uncharacterized protein</fullName>
    </submittedName>
</protein>
<feature type="region of interest" description="Disordered" evidence="1">
    <location>
        <begin position="314"/>
        <end position="350"/>
    </location>
</feature>
<dbReference type="EMBL" id="JAFCIX010000575">
    <property type="protein sequence ID" value="KAH6586202.1"/>
    <property type="molecule type" value="Genomic_DNA"/>
</dbReference>
<evidence type="ECO:0000313" key="2">
    <source>
        <dbReference type="EMBL" id="KAH6586202.1"/>
    </source>
</evidence>
<feature type="compositionally biased region" description="Polar residues" evidence="1">
    <location>
        <begin position="314"/>
        <end position="324"/>
    </location>
</feature>
<name>A0ABQ8EW46_9FUNG</name>
<comment type="caution">
    <text evidence="2">The sequence shown here is derived from an EMBL/GenBank/DDBJ whole genome shotgun (WGS) entry which is preliminary data.</text>
</comment>
<gene>
    <name evidence="2" type="ORF">BASA50_000667</name>
</gene>
<reference evidence="2 3" key="1">
    <citation type="submission" date="2021-02" db="EMBL/GenBank/DDBJ databases">
        <title>Variation within the Batrachochytrium salamandrivorans European outbreak.</title>
        <authorList>
            <person name="Kelly M."/>
            <person name="Pasmans F."/>
            <person name="Shea T.P."/>
            <person name="Munoz J.F."/>
            <person name="Carranza S."/>
            <person name="Cuomo C.A."/>
            <person name="Martel A."/>
        </authorList>
    </citation>
    <scope>NUCLEOTIDE SEQUENCE [LARGE SCALE GENOMIC DNA]</scope>
    <source>
        <strain evidence="2 3">AMFP18/2</strain>
    </source>
</reference>
<sequence>MKSTVGYGTMAHISLGASNDPHSIYSTTSSSTHMDWLPVYRSKFSLHLEMPVNKTPQSNSLVQPLLSGKGSHTVQGSDTATKQQSGYSRDCVSFVAYDPAAHETKHQTTKECYQTSHLESYGPPLYTDKKLLKKPFIVAQKAIDSGFTHLPIHCVTDQGQTFAFGKSEAKSKYIEPKSTSQPQKVNKSGPYNPESAYTSNVGHIFSFGPSLESPFDKPPRPCNHLGPLIPNKRLAQRMDPDGFTRSEGPRILDILTNPPGYLSQRMLDHTKRSDPTRWISMNENGQSTSRYIHCKLSPIQGRLDLSNLPHSISHKQATGSTRNNRPFVELNETSSTNRFTTESSERYGVPKSNFKTRGYTCNGIVSSGFTSSNKYQYAVPTKTEVLLNSL</sequence>
<feature type="compositionally biased region" description="Polar residues" evidence="1">
    <location>
        <begin position="177"/>
        <end position="186"/>
    </location>
</feature>
<organism evidence="2 3">
    <name type="scientific">Batrachochytrium salamandrivorans</name>
    <dbReference type="NCBI Taxonomy" id="1357716"/>
    <lineage>
        <taxon>Eukaryota</taxon>
        <taxon>Fungi</taxon>
        <taxon>Fungi incertae sedis</taxon>
        <taxon>Chytridiomycota</taxon>
        <taxon>Chytridiomycota incertae sedis</taxon>
        <taxon>Chytridiomycetes</taxon>
        <taxon>Rhizophydiales</taxon>
        <taxon>Rhizophydiales incertae sedis</taxon>
        <taxon>Batrachochytrium</taxon>
    </lineage>
</organism>
<evidence type="ECO:0000313" key="3">
    <source>
        <dbReference type="Proteomes" id="UP001648503"/>
    </source>
</evidence>
<dbReference type="Proteomes" id="UP001648503">
    <property type="component" value="Unassembled WGS sequence"/>
</dbReference>